<keyword evidence="1" id="KW-0812">Transmembrane</keyword>
<gene>
    <name evidence="2" type="ORF">SAMN05216464_109160</name>
</gene>
<feature type="transmembrane region" description="Helical" evidence="1">
    <location>
        <begin position="31"/>
        <end position="51"/>
    </location>
</feature>
<dbReference type="AlphaFoldDB" id="A0A1G7FPW4"/>
<feature type="transmembrane region" description="Helical" evidence="1">
    <location>
        <begin position="57"/>
        <end position="76"/>
    </location>
</feature>
<keyword evidence="3" id="KW-1185">Reference proteome</keyword>
<protein>
    <submittedName>
        <fullName evidence="2">Uncharacterized protein</fullName>
    </submittedName>
</protein>
<dbReference type="STRING" id="1391627.SAMN05216464_109160"/>
<evidence type="ECO:0000313" key="2">
    <source>
        <dbReference type="EMBL" id="SDE77956.1"/>
    </source>
</evidence>
<evidence type="ECO:0000313" key="3">
    <source>
        <dbReference type="Proteomes" id="UP000199072"/>
    </source>
</evidence>
<sequence>MLFNIYYVSLIVTFACGLYTYKSLNKNFKWLVLYMAFSIVYECPLIERWLIWNGTNAPGNNFVEIIEFCLFTYFMASIIQKPTFKRNIYVIASFILLLSFTNMLFVQGFWKRNTISGLSQCLFILTLVCTYYYILLNEAKEEIMLLKHPPFLAATGLLFYIASKSFFYSCFSYMAYKNNYHFYILAGIIPSLANLFLNFLLIVSFAYSSKTEKRSLQEQ</sequence>
<name>A0A1G7FPW4_9SPHI</name>
<feature type="transmembrane region" description="Helical" evidence="1">
    <location>
        <begin position="88"/>
        <end position="110"/>
    </location>
</feature>
<keyword evidence="1" id="KW-0472">Membrane</keyword>
<organism evidence="2 3">
    <name type="scientific">Mucilaginibacter pineti</name>
    <dbReference type="NCBI Taxonomy" id="1391627"/>
    <lineage>
        <taxon>Bacteria</taxon>
        <taxon>Pseudomonadati</taxon>
        <taxon>Bacteroidota</taxon>
        <taxon>Sphingobacteriia</taxon>
        <taxon>Sphingobacteriales</taxon>
        <taxon>Sphingobacteriaceae</taxon>
        <taxon>Mucilaginibacter</taxon>
    </lineage>
</organism>
<keyword evidence="1" id="KW-1133">Transmembrane helix</keyword>
<feature type="transmembrane region" description="Helical" evidence="1">
    <location>
        <begin position="116"/>
        <end position="136"/>
    </location>
</feature>
<dbReference type="Proteomes" id="UP000199072">
    <property type="component" value="Unassembled WGS sequence"/>
</dbReference>
<dbReference type="EMBL" id="FNAI01000009">
    <property type="protein sequence ID" value="SDE77956.1"/>
    <property type="molecule type" value="Genomic_DNA"/>
</dbReference>
<feature type="transmembrane region" description="Helical" evidence="1">
    <location>
        <begin position="182"/>
        <end position="207"/>
    </location>
</feature>
<evidence type="ECO:0000256" key="1">
    <source>
        <dbReference type="SAM" id="Phobius"/>
    </source>
</evidence>
<reference evidence="2 3" key="1">
    <citation type="submission" date="2016-10" db="EMBL/GenBank/DDBJ databases">
        <authorList>
            <person name="de Groot N.N."/>
        </authorList>
    </citation>
    <scope>NUCLEOTIDE SEQUENCE [LARGE SCALE GENOMIC DNA]</scope>
    <source>
        <strain evidence="2 3">47C3B</strain>
    </source>
</reference>
<feature type="transmembrane region" description="Helical" evidence="1">
    <location>
        <begin position="6"/>
        <end position="24"/>
    </location>
</feature>
<proteinExistence type="predicted"/>
<accession>A0A1G7FPW4</accession>